<evidence type="ECO:0000256" key="5">
    <source>
        <dbReference type="ARBA" id="ARBA00022777"/>
    </source>
</evidence>
<dbReference type="InterPro" id="IPR005467">
    <property type="entry name" value="His_kinase_dom"/>
</dbReference>
<feature type="domain" description="PAS" evidence="7">
    <location>
        <begin position="272"/>
        <end position="343"/>
    </location>
</feature>
<dbReference type="InterPro" id="IPR036890">
    <property type="entry name" value="HATPase_C_sf"/>
</dbReference>
<dbReference type="InterPro" id="IPR001610">
    <property type="entry name" value="PAC"/>
</dbReference>
<evidence type="ECO:0000259" key="6">
    <source>
        <dbReference type="PROSITE" id="PS50109"/>
    </source>
</evidence>
<dbReference type="SMART" id="SM00388">
    <property type="entry name" value="HisKA"/>
    <property type="match status" value="1"/>
</dbReference>
<evidence type="ECO:0000313" key="10">
    <source>
        <dbReference type="Proteomes" id="UP001253848"/>
    </source>
</evidence>
<dbReference type="PROSITE" id="PS50113">
    <property type="entry name" value="PAC"/>
    <property type="match status" value="2"/>
</dbReference>
<proteinExistence type="predicted"/>
<feature type="domain" description="PAS" evidence="7">
    <location>
        <begin position="528"/>
        <end position="598"/>
    </location>
</feature>
<gene>
    <name evidence="9" type="ORF">RM541_06610</name>
</gene>
<dbReference type="Pfam" id="PF08447">
    <property type="entry name" value="PAS_3"/>
    <property type="match status" value="2"/>
</dbReference>
<dbReference type="Proteomes" id="UP001253848">
    <property type="component" value="Unassembled WGS sequence"/>
</dbReference>
<dbReference type="Pfam" id="PF00512">
    <property type="entry name" value="HisKA"/>
    <property type="match status" value="1"/>
</dbReference>
<evidence type="ECO:0000256" key="4">
    <source>
        <dbReference type="ARBA" id="ARBA00022679"/>
    </source>
</evidence>
<dbReference type="EC" id="2.7.13.3" evidence="2"/>
<dbReference type="CDD" id="cd00082">
    <property type="entry name" value="HisKA"/>
    <property type="match status" value="1"/>
</dbReference>
<dbReference type="SMART" id="SM00086">
    <property type="entry name" value="PAC"/>
    <property type="match status" value="2"/>
</dbReference>
<dbReference type="InterPro" id="IPR004358">
    <property type="entry name" value="Sig_transdc_His_kin-like_C"/>
</dbReference>
<dbReference type="SMART" id="SM00091">
    <property type="entry name" value="PAS"/>
    <property type="match status" value="5"/>
</dbReference>
<dbReference type="SMART" id="SM00387">
    <property type="entry name" value="HATPase_c"/>
    <property type="match status" value="1"/>
</dbReference>
<dbReference type="Pfam" id="PF02518">
    <property type="entry name" value="HATPase_c"/>
    <property type="match status" value="1"/>
</dbReference>
<dbReference type="RefSeq" id="WP_311499433.1">
    <property type="nucleotide sequence ID" value="NZ_JAVRHN010000004.1"/>
</dbReference>
<dbReference type="InterPro" id="IPR013656">
    <property type="entry name" value="PAS_4"/>
</dbReference>
<feature type="domain" description="Histidine kinase" evidence="6">
    <location>
        <begin position="657"/>
        <end position="879"/>
    </location>
</feature>
<evidence type="ECO:0000259" key="7">
    <source>
        <dbReference type="PROSITE" id="PS50112"/>
    </source>
</evidence>
<dbReference type="InterPro" id="IPR003594">
    <property type="entry name" value="HATPase_dom"/>
</dbReference>
<dbReference type="SUPFAM" id="SSF55874">
    <property type="entry name" value="ATPase domain of HSP90 chaperone/DNA topoisomerase II/histidine kinase"/>
    <property type="match status" value="1"/>
</dbReference>
<dbReference type="InterPro" id="IPR013655">
    <property type="entry name" value="PAS_fold_3"/>
</dbReference>
<dbReference type="InterPro" id="IPR052162">
    <property type="entry name" value="Sensor_kinase/Photoreceptor"/>
</dbReference>
<dbReference type="Gene3D" id="1.10.287.130">
    <property type="match status" value="1"/>
</dbReference>
<dbReference type="InterPro" id="IPR003661">
    <property type="entry name" value="HisK_dim/P_dom"/>
</dbReference>
<accession>A0ABU3DQN1</accession>
<dbReference type="InterPro" id="IPR000700">
    <property type="entry name" value="PAS-assoc_C"/>
</dbReference>
<keyword evidence="3" id="KW-0597">Phosphoprotein</keyword>
<dbReference type="NCBIfam" id="TIGR00229">
    <property type="entry name" value="sensory_box"/>
    <property type="match status" value="2"/>
</dbReference>
<keyword evidence="10" id="KW-1185">Reference proteome</keyword>
<dbReference type="Pfam" id="PF13188">
    <property type="entry name" value="PAS_8"/>
    <property type="match status" value="1"/>
</dbReference>
<protein>
    <recommendedName>
        <fullName evidence="2">histidine kinase</fullName>
        <ecNumber evidence="2">2.7.13.3</ecNumber>
    </recommendedName>
</protein>
<dbReference type="PRINTS" id="PR00344">
    <property type="entry name" value="BCTRLSENSOR"/>
</dbReference>
<evidence type="ECO:0000256" key="2">
    <source>
        <dbReference type="ARBA" id="ARBA00012438"/>
    </source>
</evidence>
<name>A0ABU3DQN1_9FLAO</name>
<evidence type="ECO:0000259" key="8">
    <source>
        <dbReference type="PROSITE" id="PS50113"/>
    </source>
</evidence>
<feature type="domain" description="PAC" evidence="8">
    <location>
        <begin position="345"/>
        <end position="397"/>
    </location>
</feature>
<evidence type="ECO:0000256" key="1">
    <source>
        <dbReference type="ARBA" id="ARBA00000085"/>
    </source>
</evidence>
<dbReference type="PANTHER" id="PTHR43304">
    <property type="entry name" value="PHYTOCHROME-LIKE PROTEIN CPH1"/>
    <property type="match status" value="1"/>
</dbReference>
<sequence>MKNSINDVNLPKKKSAEEISRAKSIVNILKEPVVVVDEDGSIIQANSEFYSTFQLQRKEGFEVGLRDIPFFQELNEVLENKQLRKQGIIDLKISLELPNEVKKNFLVNAGLLDPQGNSSDSILISFNEVNVKPIGKRNEKNDLQEIYEIFSQAPAIISVLRGPNHVFELANENYLQLIGNRSIIGKPVREALPEVENQGFFEILDNVYNSGETYTGSEVAIKLYVGKQELKNSFVDFVYQPILNDLNEVSGIFVHAVDVTEKVTARKKLEDSENELRKLIDTVPAIIWITRPDGQNHYLNKNWFEYSGQTESESADFGWLKAVHPDDEKRVRETFMKANINKEDFTISFRLRNWEGTYRWVLDSGSPNYSADGEYEGMVGTVVDVHEEKVKEQLIKEKEHRIRSVIEEADVATALYTGREMKIEIANDAMIELWGKDHSVVGKTLREALPELEGQPFHGLLQGVYETGETYWGKEDPADLLIDNKLQTGFFNFTYKALRDERGEIYGILNMAMDVTETVKSRELLKESESRFKQLADLMPEKVANTDAHGNFIYFNQGWLDYTGFTGEELIGKGWTNFIHPNEKEEYLKSWRNSLDSGKDFEMEFRYLNKKNRYKWHLSRAEAIKDESGNIQMWICTATEIQKIKLEEKRKEDFLKMVSHELKTPITSIKGYVQLLLSLLKKEKEEEISGKPYEMYLERVDHQINRLTRLISEMLDLSRIEKNKLDLQKETFNLNNLIIETVQDINYTNTGHNIHITEDYNCNVYGDKDRIGQVLINLVTNAVKYSPFNPEIEVKINKVRDNKVSVSVTDFGIGIRKENQKKIFKRFYRVDGNNEETYSGFGIGLYLANEIIQRHSGSLKVKSEMDEGSVFTFTLYEALEV</sequence>
<feature type="domain" description="PAC" evidence="8">
    <location>
        <begin position="601"/>
        <end position="653"/>
    </location>
</feature>
<dbReference type="InterPro" id="IPR000014">
    <property type="entry name" value="PAS"/>
</dbReference>
<dbReference type="PROSITE" id="PS50109">
    <property type="entry name" value="HIS_KIN"/>
    <property type="match status" value="1"/>
</dbReference>
<dbReference type="SUPFAM" id="SSF47384">
    <property type="entry name" value="Homodimeric domain of signal transducing histidine kinase"/>
    <property type="match status" value="1"/>
</dbReference>
<dbReference type="Gene3D" id="3.30.450.20">
    <property type="entry name" value="PAS domain"/>
    <property type="match status" value="4"/>
</dbReference>
<keyword evidence="4" id="KW-0808">Transferase</keyword>
<evidence type="ECO:0000313" key="9">
    <source>
        <dbReference type="EMBL" id="MDT0686028.1"/>
    </source>
</evidence>
<evidence type="ECO:0000256" key="3">
    <source>
        <dbReference type="ARBA" id="ARBA00022553"/>
    </source>
</evidence>
<reference evidence="9 10" key="1">
    <citation type="submission" date="2023-09" db="EMBL/GenBank/DDBJ databases">
        <authorList>
            <person name="Rey-Velasco X."/>
        </authorList>
    </citation>
    <scope>NUCLEOTIDE SEQUENCE [LARGE SCALE GENOMIC DNA]</scope>
    <source>
        <strain evidence="9 10">F225</strain>
    </source>
</reference>
<comment type="caution">
    <text evidence="9">The sequence shown here is derived from an EMBL/GenBank/DDBJ whole genome shotgun (WGS) entry which is preliminary data.</text>
</comment>
<dbReference type="InterPro" id="IPR036097">
    <property type="entry name" value="HisK_dim/P_sf"/>
</dbReference>
<organism evidence="9 10">
    <name type="scientific">Autumnicola psychrophila</name>
    <dbReference type="NCBI Taxonomy" id="3075592"/>
    <lineage>
        <taxon>Bacteria</taxon>
        <taxon>Pseudomonadati</taxon>
        <taxon>Bacteroidota</taxon>
        <taxon>Flavobacteriia</taxon>
        <taxon>Flavobacteriales</taxon>
        <taxon>Flavobacteriaceae</taxon>
        <taxon>Autumnicola</taxon>
    </lineage>
</organism>
<dbReference type="SUPFAM" id="SSF55785">
    <property type="entry name" value="PYP-like sensor domain (PAS domain)"/>
    <property type="match status" value="3"/>
</dbReference>
<dbReference type="Gene3D" id="3.30.565.10">
    <property type="entry name" value="Histidine kinase-like ATPase, C-terminal domain"/>
    <property type="match status" value="1"/>
</dbReference>
<dbReference type="CDD" id="cd00130">
    <property type="entry name" value="PAS"/>
    <property type="match status" value="2"/>
</dbReference>
<dbReference type="PANTHER" id="PTHR43304:SF1">
    <property type="entry name" value="PAC DOMAIN-CONTAINING PROTEIN"/>
    <property type="match status" value="1"/>
</dbReference>
<dbReference type="InterPro" id="IPR035965">
    <property type="entry name" value="PAS-like_dom_sf"/>
</dbReference>
<keyword evidence="5" id="KW-0418">Kinase</keyword>
<dbReference type="PROSITE" id="PS50112">
    <property type="entry name" value="PAS"/>
    <property type="match status" value="2"/>
</dbReference>
<dbReference type="EMBL" id="JAVRHN010000004">
    <property type="protein sequence ID" value="MDT0686028.1"/>
    <property type="molecule type" value="Genomic_DNA"/>
</dbReference>
<comment type="catalytic activity">
    <reaction evidence="1">
        <text>ATP + protein L-histidine = ADP + protein N-phospho-L-histidine.</text>
        <dbReference type="EC" id="2.7.13.3"/>
    </reaction>
</comment>
<dbReference type="Pfam" id="PF08448">
    <property type="entry name" value="PAS_4"/>
    <property type="match status" value="2"/>
</dbReference>